<gene>
    <name evidence="1" type="ORF">DT99_08425</name>
</gene>
<name>A0A071MHC9_9BURK</name>
<dbReference type="AlphaFoldDB" id="A0A071MHC9"/>
<sequence length="379" mass="42241">MLLDLDETLFHQGAATFDSALISDHRFYDRSTWTTFSPDGSVGLLSGMAVYKNLNLAEGFASTQALGKQHNLRLSRPLRPMQGGMSLQVGPLRTEWLEPHRKTRFVCEPGPDGDGFDITFRPSIAPYLEAHHYGKADGRVHTDYWRFDNVGWTTGHIVVGGVEHRVDNWFGWRDHSWGVRPGVGGFEPYTGTRSNGGLPSSIMSGGLGMVLLYLGFATPSYGGFFQLKEDENGKRFYMHGSLAAVDQVPVEVVDAQYELKMVPGTRLFSHARLLLTGADGKQWDFEVEAVGRSWVYKGTGYDHGYNDEKGQGIWRGDDLTVERDIYDISDVEEVVLPDGRHLRPLHREQPVRVKVNGEAGFGHFPFVIIGRNARLGIAA</sequence>
<dbReference type="SUPFAM" id="SSF159245">
    <property type="entry name" value="AttH-like"/>
    <property type="match status" value="1"/>
</dbReference>
<reference evidence="1" key="1">
    <citation type="submission" date="2014-04" db="EMBL/GenBank/DDBJ databases">
        <title>In planta biocontrol of soil-borne Fusarium wilt of banana through a plant endophytic bacterium, Burkholderia cenocepacia 869T2.</title>
        <authorList>
            <person name="Ho Y.-N."/>
            <person name="Chiang H.-M."/>
            <person name="Chao C.-P."/>
            <person name="Su C.-C."/>
            <person name="Hsu H.-F."/>
            <person name="Guo C.-T."/>
            <person name="Hsieh J.-L."/>
            <person name="Huang C.-C."/>
        </authorList>
    </citation>
    <scope>NUCLEOTIDE SEQUENCE [LARGE SCALE GENOMIC DNA]</scope>
    <source>
        <strain evidence="1">869T2</strain>
    </source>
</reference>
<organism evidence="1">
    <name type="scientific">Burkholderia cenocepacia</name>
    <dbReference type="NCBI Taxonomy" id="95486"/>
    <lineage>
        <taxon>Bacteria</taxon>
        <taxon>Pseudomonadati</taxon>
        <taxon>Pseudomonadota</taxon>
        <taxon>Betaproteobacteria</taxon>
        <taxon>Burkholderiales</taxon>
        <taxon>Burkholderiaceae</taxon>
        <taxon>Burkholderia</taxon>
        <taxon>Burkholderia cepacia complex</taxon>
    </lineage>
</organism>
<dbReference type="EMBL" id="JJOA01000007">
    <property type="protein sequence ID" value="KEA60100.1"/>
    <property type="molecule type" value="Genomic_DNA"/>
</dbReference>
<comment type="caution">
    <text evidence="1">The sequence shown here is derived from an EMBL/GenBank/DDBJ whole genome shotgun (WGS) entry which is preliminary data.</text>
</comment>
<proteinExistence type="predicted"/>
<dbReference type="OrthoDB" id="333076at2"/>
<protein>
    <submittedName>
        <fullName evidence="1">Uncharacterized protein</fullName>
    </submittedName>
</protein>
<accession>A0A071MHC9</accession>
<evidence type="ECO:0000313" key="1">
    <source>
        <dbReference type="EMBL" id="KEA60100.1"/>
    </source>
</evidence>